<dbReference type="Pfam" id="PF26513">
    <property type="entry name" value="Rok_N"/>
    <property type="match status" value="1"/>
</dbReference>
<dbReference type="EMBL" id="LS483476">
    <property type="protein sequence ID" value="SQI57617.1"/>
    <property type="molecule type" value="Genomic_DNA"/>
</dbReference>
<reference evidence="4 5" key="1">
    <citation type="submission" date="2018-06" db="EMBL/GenBank/DDBJ databases">
        <authorList>
            <consortium name="Pathogen Informatics"/>
            <person name="Doyle S."/>
        </authorList>
    </citation>
    <scope>NUCLEOTIDE SEQUENCE [LARGE SCALE GENOMIC DNA]</scope>
    <source>
        <strain evidence="4 5">NCTC4824</strain>
    </source>
</reference>
<feature type="compositionally biased region" description="Basic residues" evidence="1">
    <location>
        <begin position="81"/>
        <end position="95"/>
    </location>
</feature>
<evidence type="ECO:0000313" key="4">
    <source>
        <dbReference type="EMBL" id="SQI57617.1"/>
    </source>
</evidence>
<name>A0A2X4VZ74_LEDLE</name>
<feature type="region of interest" description="Disordered" evidence="1">
    <location>
        <begin position="68"/>
        <end position="101"/>
    </location>
</feature>
<feature type="domain" description="Repressor Rok winged helix" evidence="2">
    <location>
        <begin position="98"/>
        <end position="154"/>
    </location>
</feature>
<accession>A0A2X4VZ74</accession>
<dbReference type="KEGG" id="blen:NCTC4824_02111"/>
<dbReference type="InterPro" id="IPR058971">
    <property type="entry name" value="Rok_N_oligomerisation"/>
</dbReference>
<feature type="domain" description="Rok N-terminal oligomerisation" evidence="3">
    <location>
        <begin position="1"/>
        <end position="41"/>
    </location>
</feature>
<dbReference type="InterPro" id="IPR056984">
    <property type="entry name" value="WH_Rok"/>
</dbReference>
<organism evidence="4 5">
    <name type="scientific">Lederbergia lenta</name>
    <name type="common">Bacillus lentus</name>
    <dbReference type="NCBI Taxonomy" id="1467"/>
    <lineage>
        <taxon>Bacteria</taxon>
        <taxon>Bacillati</taxon>
        <taxon>Bacillota</taxon>
        <taxon>Bacilli</taxon>
        <taxon>Bacillales</taxon>
        <taxon>Bacillaceae</taxon>
        <taxon>Lederbergia</taxon>
    </lineage>
</organism>
<proteinExistence type="predicted"/>
<evidence type="ECO:0000259" key="2">
    <source>
        <dbReference type="Pfam" id="PF23159"/>
    </source>
</evidence>
<dbReference type="STRING" id="1348624.GCA_001591545_01173"/>
<dbReference type="Proteomes" id="UP000249134">
    <property type="component" value="Chromosome 1"/>
</dbReference>
<dbReference type="RefSeq" id="WP_066138208.1">
    <property type="nucleotide sequence ID" value="NZ_CBCSGM010000001.1"/>
</dbReference>
<gene>
    <name evidence="4" type="primary">rok</name>
    <name evidence="4" type="ORF">NCTC4824_02111</name>
</gene>
<evidence type="ECO:0000313" key="5">
    <source>
        <dbReference type="Proteomes" id="UP000249134"/>
    </source>
</evidence>
<evidence type="ECO:0000259" key="3">
    <source>
        <dbReference type="Pfam" id="PF26513"/>
    </source>
</evidence>
<protein>
    <submittedName>
        <fullName evidence="4">Repressor of ComK</fullName>
    </submittedName>
</protein>
<sequence length="173" mass="20419">MFTERMALKMRLEQMIDTEERLMRELQKERAFIFSRLREIDTKDQPVEEEVSSELHYIESTAPFIESEIKSENIHQTSKPSKNKKNRPSRRSKTTKMRESAITILKERTTPIRGAELKRLIEERTDFKIANMTTFMHTIEKHDENISKIGRGLYTYQTKRANEVILIGNGDVE</sequence>
<dbReference type="Pfam" id="PF23159">
    <property type="entry name" value="WHD_Rok"/>
    <property type="match status" value="1"/>
</dbReference>
<dbReference type="AlphaFoldDB" id="A0A2X4VZ74"/>
<keyword evidence="5" id="KW-1185">Reference proteome</keyword>
<evidence type="ECO:0000256" key="1">
    <source>
        <dbReference type="SAM" id="MobiDB-lite"/>
    </source>
</evidence>